<evidence type="ECO:0000256" key="9">
    <source>
        <dbReference type="ARBA" id="ARBA00031501"/>
    </source>
</evidence>
<keyword evidence="5 10" id="KW-0328">Glycosyltransferase</keyword>
<keyword evidence="13" id="KW-1185">Reference proteome</keyword>
<organism evidence="12 13">
    <name type="scientific">Harenicola maris</name>
    <dbReference type="NCBI Taxonomy" id="2841044"/>
    <lineage>
        <taxon>Bacteria</taxon>
        <taxon>Pseudomonadati</taxon>
        <taxon>Pseudomonadota</taxon>
        <taxon>Alphaproteobacteria</taxon>
        <taxon>Rhodobacterales</taxon>
        <taxon>Paracoccaceae</taxon>
        <taxon>Harenicola</taxon>
    </lineage>
</organism>
<dbReference type="PANTHER" id="PTHR32438">
    <property type="entry name" value="4-ALPHA-GLUCANOTRANSFERASE DPE1, CHLOROPLASTIC/AMYLOPLASTIC"/>
    <property type="match status" value="1"/>
</dbReference>
<comment type="catalytic activity">
    <reaction evidence="1 10">
        <text>Transfers a segment of a (1-&gt;4)-alpha-D-glucan to a new position in an acceptor, which may be glucose or a (1-&gt;4)-alpha-D-glucan.</text>
        <dbReference type="EC" id="2.4.1.25"/>
    </reaction>
</comment>
<dbReference type="SUPFAM" id="SSF51445">
    <property type="entry name" value="(Trans)glycosidases"/>
    <property type="match status" value="1"/>
</dbReference>
<comment type="caution">
    <text evidence="12">The sequence shown here is derived from an EMBL/GenBank/DDBJ whole genome shotgun (WGS) entry which is preliminary data.</text>
</comment>
<evidence type="ECO:0000256" key="5">
    <source>
        <dbReference type="ARBA" id="ARBA00022676"/>
    </source>
</evidence>
<dbReference type="AlphaFoldDB" id="A0AAP2CLR1"/>
<evidence type="ECO:0000256" key="3">
    <source>
        <dbReference type="ARBA" id="ARBA00012560"/>
    </source>
</evidence>
<evidence type="ECO:0000256" key="7">
    <source>
        <dbReference type="ARBA" id="ARBA00023277"/>
    </source>
</evidence>
<keyword evidence="6 10" id="KW-0808">Transferase</keyword>
<reference evidence="12 13" key="1">
    <citation type="journal article" date="2021" name="Arch. Microbiol.">
        <title>Harenicola maris gen. nov., sp. nov. isolated from the Sea of Japan shallow sediments.</title>
        <authorList>
            <person name="Romanenko L.A."/>
            <person name="Kurilenko V.V."/>
            <person name="Chernysheva N.Y."/>
            <person name="Tekutyeva L.A."/>
            <person name="Velansky P.V."/>
            <person name="Svetashev V.I."/>
            <person name="Isaeva M.P."/>
        </authorList>
    </citation>
    <scope>NUCLEOTIDE SEQUENCE [LARGE SCALE GENOMIC DNA]</scope>
    <source>
        <strain evidence="12 13">KMM 3653</strain>
    </source>
</reference>
<gene>
    <name evidence="12" type="primary">malQ</name>
    <name evidence="12" type="ORF">IV417_01960</name>
</gene>
<evidence type="ECO:0000256" key="2">
    <source>
        <dbReference type="ARBA" id="ARBA00005684"/>
    </source>
</evidence>
<evidence type="ECO:0000313" key="13">
    <source>
        <dbReference type="Proteomes" id="UP001315686"/>
    </source>
</evidence>
<evidence type="ECO:0000256" key="4">
    <source>
        <dbReference type="ARBA" id="ARBA00020295"/>
    </source>
</evidence>
<dbReference type="InterPro" id="IPR003385">
    <property type="entry name" value="Glyco_hydro_77"/>
</dbReference>
<dbReference type="PANTHER" id="PTHR32438:SF5">
    <property type="entry name" value="4-ALPHA-GLUCANOTRANSFERASE DPE1, CHLOROPLASTIC_AMYLOPLASTIC"/>
    <property type="match status" value="1"/>
</dbReference>
<dbReference type="Gene3D" id="3.20.20.80">
    <property type="entry name" value="Glycosidases"/>
    <property type="match status" value="1"/>
</dbReference>
<dbReference type="RefSeq" id="WP_327792350.1">
    <property type="nucleotide sequence ID" value="NZ_JADQAZ010000001.1"/>
</dbReference>
<comment type="similarity">
    <text evidence="2 10">Belongs to the disproportionating enzyme family.</text>
</comment>
<dbReference type="Pfam" id="PF02446">
    <property type="entry name" value="Glyco_hydro_77"/>
    <property type="match status" value="1"/>
</dbReference>
<sequence>MSADHTLAQLAEVNGILPRFHGLDGREHATSPDTLRALLIGNGTPAATEHEAAESLAAHHAEAAERWFPHQIIVTSGQEAPQNFGLGCDWHITPDGADTPVAQGRAEHAITLPPLPSGVYTLTASASGRTEHITVLAAPARLPTARDLTGHERLWGMTAALYGLRSARNSGLGDFADLGALGRELGHSGAGFIGINPVHNMGWADGATSPYSPSHRGFLNTGYIALDQIPGVPAPQGDFAAIRAYDTVQYAAHQAAHQAALNAAYDAFLAHATADQKSALAAFTAKGGEDLARFARFEALSETHGPDWRHWPADPEAPAPSRAAFHIFLQWVTDTQLAAAQSRAKGAGMALGLYLDLAVGPRRGGAESWCEGAAIAQGVSVGAPPDHLSPGGQNWDLAAYAPRKLAALNYRPLRRLLAATMRHAGVIRIDHVLGLNRSFWIPDDGSAGGYIRQPFEALLAVIKIEAERMGCAVIGEDLGLVPEGFRETMTAHGFYGYSVLQYEKHGGHFHPPGEDRPQVLSCFATHDTPTAAGYAAGRDIDWWERLGWTQEEGANHARTERKNDVADLMALSPAEDFAASVHTTLAHSPARMVCAQLDDVLGHTEAQNLPGTVTEHPNWQRKYAAPVEGLAQNPALAHLAKTMQDAGRNHPTPPEKETRDAG</sequence>
<keyword evidence="7 10" id="KW-0119">Carbohydrate metabolism</keyword>
<evidence type="ECO:0000256" key="10">
    <source>
        <dbReference type="RuleBase" id="RU361207"/>
    </source>
</evidence>
<feature type="region of interest" description="Disordered" evidence="11">
    <location>
        <begin position="642"/>
        <end position="662"/>
    </location>
</feature>
<accession>A0AAP2CLR1</accession>
<evidence type="ECO:0000256" key="8">
    <source>
        <dbReference type="ARBA" id="ARBA00031423"/>
    </source>
</evidence>
<evidence type="ECO:0000256" key="1">
    <source>
        <dbReference type="ARBA" id="ARBA00000439"/>
    </source>
</evidence>
<dbReference type="EMBL" id="JADQAZ010000001">
    <property type="protein sequence ID" value="MBT0956138.1"/>
    <property type="molecule type" value="Genomic_DNA"/>
</dbReference>
<evidence type="ECO:0000256" key="6">
    <source>
        <dbReference type="ARBA" id="ARBA00022679"/>
    </source>
</evidence>
<dbReference type="GO" id="GO:0004134">
    <property type="term" value="F:4-alpha-glucanotransferase activity"/>
    <property type="evidence" value="ECO:0007669"/>
    <property type="project" value="UniProtKB-EC"/>
</dbReference>
<name>A0AAP2CLR1_9RHOB</name>
<dbReference type="InterPro" id="IPR017853">
    <property type="entry name" value="GH"/>
</dbReference>
<dbReference type="Proteomes" id="UP001315686">
    <property type="component" value="Unassembled WGS sequence"/>
</dbReference>
<evidence type="ECO:0000313" key="12">
    <source>
        <dbReference type="EMBL" id="MBT0956138.1"/>
    </source>
</evidence>
<feature type="compositionally biased region" description="Basic and acidic residues" evidence="11">
    <location>
        <begin position="653"/>
        <end position="662"/>
    </location>
</feature>
<proteinExistence type="inferred from homology"/>
<dbReference type="NCBIfam" id="TIGR00217">
    <property type="entry name" value="malQ"/>
    <property type="match status" value="1"/>
</dbReference>
<dbReference type="EC" id="2.4.1.25" evidence="3 10"/>
<dbReference type="GO" id="GO:0005975">
    <property type="term" value="P:carbohydrate metabolic process"/>
    <property type="evidence" value="ECO:0007669"/>
    <property type="project" value="InterPro"/>
</dbReference>
<protein>
    <recommendedName>
        <fullName evidence="4 10">4-alpha-glucanotransferase</fullName>
        <ecNumber evidence="3 10">2.4.1.25</ecNumber>
    </recommendedName>
    <alternativeName>
        <fullName evidence="8 10">Amylomaltase</fullName>
    </alternativeName>
    <alternativeName>
        <fullName evidence="9 10">Disproportionating enzyme</fullName>
    </alternativeName>
</protein>
<evidence type="ECO:0000256" key="11">
    <source>
        <dbReference type="SAM" id="MobiDB-lite"/>
    </source>
</evidence>